<protein>
    <recommendedName>
        <fullName evidence="1">Putative restriction endonuclease domain-containing protein</fullName>
    </recommendedName>
</protein>
<keyword evidence="3" id="KW-1185">Reference proteome</keyword>
<dbReference type="CDD" id="cd06260">
    <property type="entry name" value="DUF820-like"/>
    <property type="match status" value="1"/>
</dbReference>
<accession>A0A1U7N9U8</accession>
<dbReference type="Pfam" id="PF05685">
    <property type="entry name" value="Uma2"/>
    <property type="match status" value="1"/>
</dbReference>
<dbReference type="SUPFAM" id="SSF52980">
    <property type="entry name" value="Restriction endonuclease-like"/>
    <property type="match status" value="1"/>
</dbReference>
<sequence length="183" mass="20853">MITLAKWSIEDYHHMIAAGILSERHVELLEGKIIEMSPEGPLHRKINDSMADYLREKLRGCAKIYESHPVTLPDSEPEPDIAVVKLPVSLYDNRHPSAEEIYLLIEISDTTLEKDLEQKRIAYAHAGILEYWVVDLKAQQLIVFQQPSGDSYQIKQTKAYGTLYPVAFPHVEVSVEKLISKTI</sequence>
<proteinExistence type="predicted"/>
<dbReference type="InterPro" id="IPR008538">
    <property type="entry name" value="Uma2"/>
</dbReference>
<dbReference type="Gene3D" id="3.90.1570.10">
    <property type="entry name" value="tt1808, chain A"/>
    <property type="match status" value="1"/>
</dbReference>
<comment type="caution">
    <text evidence="2">The sequence shown here is derived from an EMBL/GenBank/DDBJ whole genome shotgun (WGS) entry which is preliminary data.</text>
</comment>
<dbReference type="PANTHER" id="PTHR35400">
    <property type="entry name" value="SLR1083 PROTEIN"/>
    <property type="match status" value="1"/>
</dbReference>
<gene>
    <name evidence="2" type="ORF">BJP37_30545</name>
</gene>
<dbReference type="EMBL" id="MKZS01000001">
    <property type="protein sequence ID" value="OLT62727.1"/>
    <property type="molecule type" value="Genomic_DNA"/>
</dbReference>
<dbReference type="AlphaFoldDB" id="A0A1U7N9U8"/>
<evidence type="ECO:0000259" key="1">
    <source>
        <dbReference type="Pfam" id="PF05685"/>
    </source>
</evidence>
<dbReference type="Proteomes" id="UP000186657">
    <property type="component" value="Unassembled WGS sequence"/>
</dbReference>
<dbReference type="InterPro" id="IPR012296">
    <property type="entry name" value="Nuclease_put_TT1808"/>
</dbReference>
<feature type="domain" description="Putative restriction endonuclease" evidence="1">
    <location>
        <begin position="10"/>
        <end position="173"/>
    </location>
</feature>
<name>A0A1U7N9U8_9CYAN</name>
<evidence type="ECO:0000313" key="3">
    <source>
        <dbReference type="Proteomes" id="UP000186657"/>
    </source>
</evidence>
<dbReference type="RefSeq" id="WP_075905056.1">
    <property type="nucleotide sequence ID" value="NZ_MKZS01000001.1"/>
</dbReference>
<reference evidence="2 3" key="1">
    <citation type="submission" date="2016-10" db="EMBL/GenBank/DDBJ databases">
        <title>Comparative genomics uncovers the prolific and rare metabolic potential of the cyanobacterial genus Moorea.</title>
        <authorList>
            <person name="Leao T."/>
            <person name="Castelao G."/>
            <person name="Korobeynikov A."/>
            <person name="Monroe E.A."/>
            <person name="Podell S."/>
            <person name="Glukhov E."/>
            <person name="Allen E."/>
            <person name="Gerwick W.H."/>
            <person name="Gerwick L."/>
        </authorList>
    </citation>
    <scope>NUCLEOTIDE SEQUENCE [LARGE SCALE GENOMIC DNA]</scope>
    <source>
        <strain evidence="2 3">PNG5-198</strain>
    </source>
</reference>
<evidence type="ECO:0000313" key="2">
    <source>
        <dbReference type="EMBL" id="OLT62727.1"/>
    </source>
</evidence>
<organism evidence="2 3">
    <name type="scientific">Moorena bouillonii PNG</name>
    <dbReference type="NCBI Taxonomy" id="568701"/>
    <lineage>
        <taxon>Bacteria</taxon>
        <taxon>Bacillati</taxon>
        <taxon>Cyanobacteriota</taxon>
        <taxon>Cyanophyceae</taxon>
        <taxon>Coleofasciculales</taxon>
        <taxon>Coleofasciculaceae</taxon>
        <taxon>Moorena</taxon>
    </lineage>
</organism>
<dbReference type="PANTHER" id="PTHR35400:SF1">
    <property type="entry name" value="SLR1083 PROTEIN"/>
    <property type="match status" value="1"/>
</dbReference>
<dbReference type="InterPro" id="IPR011335">
    <property type="entry name" value="Restrct_endonuc-II-like"/>
</dbReference>